<dbReference type="GO" id="GO:0008233">
    <property type="term" value="F:peptidase activity"/>
    <property type="evidence" value="ECO:0007669"/>
    <property type="project" value="InterPro"/>
</dbReference>
<dbReference type="Pfam" id="PF00561">
    <property type="entry name" value="Abhydrolase_1"/>
    <property type="match status" value="1"/>
</dbReference>
<accession>A0A9P8PTD7</accession>
<dbReference type="InterPro" id="IPR002410">
    <property type="entry name" value="Peptidase_S33"/>
</dbReference>
<proteinExistence type="inferred from homology"/>
<protein>
    <recommendedName>
        <fullName evidence="3">AB hydrolase-1 domain-containing protein</fullName>
    </recommendedName>
</protein>
<dbReference type="InterPro" id="IPR051601">
    <property type="entry name" value="Serine_prot/Carboxylest_S33"/>
</dbReference>
<keyword evidence="5" id="KW-1185">Reference proteome</keyword>
<dbReference type="GO" id="GO:0006508">
    <property type="term" value="P:proteolysis"/>
    <property type="evidence" value="ECO:0007669"/>
    <property type="project" value="InterPro"/>
</dbReference>
<dbReference type="InterPro" id="IPR029058">
    <property type="entry name" value="AB_hydrolase_fold"/>
</dbReference>
<organism evidence="4 5">
    <name type="scientific">Ogataea polymorpha</name>
    <dbReference type="NCBI Taxonomy" id="460523"/>
    <lineage>
        <taxon>Eukaryota</taxon>
        <taxon>Fungi</taxon>
        <taxon>Dikarya</taxon>
        <taxon>Ascomycota</taxon>
        <taxon>Saccharomycotina</taxon>
        <taxon>Pichiomycetes</taxon>
        <taxon>Pichiales</taxon>
        <taxon>Pichiaceae</taxon>
        <taxon>Ogataea</taxon>
    </lineage>
</organism>
<evidence type="ECO:0000256" key="1">
    <source>
        <dbReference type="ARBA" id="ARBA00010088"/>
    </source>
</evidence>
<dbReference type="EMBL" id="JAEUBD010000108">
    <property type="protein sequence ID" value="KAH3677305.1"/>
    <property type="molecule type" value="Genomic_DNA"/>
</dbReference>
<reference evidence="4" key="2">
    <citation type="submission" date="2021-01" db="EMBL/GenBank/DDBJ databases">
        <authorList>
            <person name="Schikora-Tamarit M.A."/>
        </authorList>
    </citation>
    <scope>NUCLEOTIDE SEQUENCE</scope>
    <source>
        <strain evidence="4">NCAIM Y.01608</strain>
    </source>
</reference>
<evidence type="ECO:0000256" key="2">
    <source>
        <dbReference type="ARBA" id="ARBA00022801"/>
    </source>
</evidence>
<dbReference type="InterPro" id="IPR000073">
    <property type="entry name" value="AB_hydrolase_1"/>
</dbReference>
<comment type="similarity">
    <text evidence="1">Belongs to the peptidase S33 family.</text>
</comment>
<comment type="caution">
    <text evidence="4">The sequence shown here is derived from an EMBL/GenBank/DDBJ whole genome shotgun (WGS) entry which is preliminary data.</text>
</comment>
<dbReference type="Gene3D" id="3.40.50.1820">
    <property type="entry name" value="alpha/beta hydrolase"/>
    <property type="match status" value="1"/>
</dbReference>
<dbReference type="AlphaFoldDB" id="A0A9P8PTD7"/>
<keyword evidence="2" id="KW-0378">Hydrolase</keyword>
<dbReference type="SUPFAM" id="SSF53474">
    <property type="entry name" value="alpha/beta-Hydrolases"/>
    <property type="match status" value="1"/>
</dbReference>
<dbReference type="PRINTS" id="PR00793">
    <property type="entry name" value="PROAMNOPTASE"/>
</dbReference>
<dbReference type="PANTHER" id="PTHR43248">
    <property type="entry name" value="2-SUCCINYL-6-HYDROXY-2,4-CYCLOHEXADIENE-1-CARBOXYLATE SYNTHASE"/>
    <property type="match status" value="1"/>
</dbReference>
<evidence type="ECO:0000313" key="5">
    <source>
        <dbReference type="Proteomes" id="UP000788993"/>
    </source>
</evidence>
<gene>
    <name evidence="4" type="ORF">OGATHE_000779</name>
</gene>
<evidence type="ECO:0000313" key="4">
    <source>
        <dbReference type="EMBL" id="KAH3677305.1"/>
    </source>
</evidence>
<evidence type="ECO:0000259" key="3">
    <source>
        <dbReference type="Pfam" id="PF00561"/>
    </source>
</evidence>
<reference evidence="4" key="1">
    <citation type="journal article" date="2021" name="Open Biol.">
        <title>Shared evolutionary footprints suggest mitochondrial oxidative damage underlies multiple complex I losses in fungi.</title>
        <authorList>
            <person name="Schikora-Tamarit M.A."/>
            <person name="Marcet-Houben M."/>
            <person name="Nosek J."/>
            <person name="Gabaldon T."/>
        </authorList>
    </citation>
    <scope>NUCLEOTIDE SEQUENCE</scope>
    <source>
        <strain evidence="4">NCAIM Y.01608</strain>
    </source>
</reference>
<name>A0A9P8PTD7_9ASCO</name>
<dbReference type="Proteomes" id="UP000788993">
    <property type="component" value="Unassembled WGS sequence"/>
</dbReference>
<dbReference type="PANTHER" id="PTHR43248:SF2">
    <property type="entry name" value="PROLYL AMINOPEPTIDASE"/>
    <property type="match status" value="1"/>
</dbReference>
<sequence length="452" mass="51515">MAFAKSLYSVEDTFVLGDIKVSILKFSVPLDYKKPDTTISVCVKLVNSYNYGESTGFDYEADISRNLDHILLYLQGGPGYESEFPSVASRPSFLSPLLRKGYTVLLLDQRGTGLSTPIHVDKMLSLGSAEDQLHFLKCFRADSIIRDCERIRLGLIGSCKWTLLGYSYGGFCSTCYCSMFPESLKKVLIFAGLPPLTGDLTQIALNNLATAKRRTLEFYEEYPRNKQRVERIVEYLRKQRPVLPNGGILSPERFQQLGMHFATVGGFGWMNRLIITMTLELETTGQLSYTTLKVAQDGSGFDSNLLYFFYQEAIYMNGNGSSSQWFVSKIKERVHADGEFYFTSEYHYPGICDDFQSLRRLKPLLELIHTYDGWDEIWNVSRLRKITLAKLPVYCLLCYDDQYVSTELALANSSIFEFKRWITTEYLHDGIIASGEEVVDKLFRLVEGRVAK</sequence>
<feature type="domain" description="AB hydrolase-1" evidence="3">
    <location>
        <begin position="71"/>
        <end position="221"/>
    </location>
</feature>